<dbReference type="InterPro" id="IPR000073">
    <property type="entry name" value="AB_hydrolase_1"/>
</dbReference>
<protein>
    <submittedName>
        <fullName evidence="2">Alpha/beta hydrolase fold</fullName>
    </submittedName>
</protein>
<feature type="domain" description="AB hydrolase-1" evidence="1">
    <location>
        <begin position="10"/>
        <end position="77"/>
    </location>
</feature>
<gene>
    <name evidence="2" type="ORF">LX83_004546</name>
</gene>
<reference evidence="2" key="1">
    <citation type="submission" date="2022-06" db="EMBL/GenBank/DDBJ databases">
        <title>Genomic Encyclopedia of Archaeal and Bacterial Type Strains, Phase II (KMG-II): from individual species to whole genera.</title>
        <authorList>
            <person name="Goeker M."/>
        </authorList>
    </citation>
    <scope>NUCLEOTIDE SEQUENCE</scope>
    <source>
        <strain evidence="2">DSM 43935</strain>
    </source>
</reference>
<dbReference type="SUPFAM" id="SSF53474">
    <property type="entry name" value="alpha/beta-Hydrolases"/>
    <property type="match status" value="1"/>
</dbReference>
<evidence type="ECO:0000259" key="1">
    <source>
        <dbReference type="Pfam" id="PF00561"/>
    </source>
</evidence>
<dbReference type="Proteomes" id="UP001206128">
    <property type="component" value="Unassembled WGS sequence"/>
</dbReference>
<dbReference type="InterPro" id="IPR029058">
    <property type="entry name" value="AB_hydrolase_fold"/>
</dbReference>
<sequence length="198" mass="21523">MYDWDPLIRFLPDLRVVSYNFRPGAWNWQTALMDLAKVIEYFGLVRPAVVGHSLGGMVAALWATMHPECPLAVNLDGHTNPTGPVLRAFIDEQLDASGDPDLAALISAFDELDLIATYRATQCRLVVVSSTQPEFEQMLPDEVGAAFAAYRGEFAKQLGAAAADTPLLSLREIATGHDVHLAAPEQVAELIHAGLNQV</sequence>
<comment type="caution">
    <text evidence="2">The sequence shown here is derived from an EMBL/GenBank/DDBJ whole genome shotgun (WGS) entry which is preliminary data.</text>
</comment>
<keyword evidence="3" id="KW-1185">Reference proteome</keyword>
<evidence type="ECO:0000313" key="3">
    <source>
        <dbReference type="Proteomes" id="UP001206128"/>
    </source>
</evidence>
<dbReference type="GO" id="GO:0016787">
    <property type="term" value="F:hydrolase activity"/>
    <property type="evidence" value="ECO:0007669"/>
    <property type="project" value="UniProtKB-KW"/>
</dbReference>
<evidence type="ECO:0000313" key="2">
    <source>
        <dbReference type="EMBL" id="MCP2167673.1"/>
    </source>
</evidence>
<dbReference type="EMBL" id="JAMTCK010000011">
    <property type="protein sequence ID" value="MCP2167673.1"/>
    <property type="molecule type" value="Genomic_DNA"/>
</dbReference>
<dbReference type="Pfam" id="PF00561">
    <property type="entry name" value="Abhydrolase_1"/>
    <property type="match status" value="1"/>
</dbReference>
<name>A0AAE3GH83_9PSEU</name>
<accession>A0AAE3GH83</accession>
<proteinExistence type="predicted"/>
<organism evidence="2 3">
    <name type="scientific">Goodfellowiella coeruleoviolacea</name>
    <dbReference type="NCBI Taxonomy" id="334858"/>
    <lineage>
        <taxon>Bacteria</taxon>
        <taxon>Bacillati</taxon>
        <taxon>Actinomycetota</taxon>
        <taxon>Actinomycetes</taxon>
        <taxon>Pseudonocardiales</taxon>
        <taxon>Pseudonocardiaceae</taxon>
        <taxon>Goodfellowiella</taxon>
    </lineage>
</organism>
<keyword evidence="2" id="KW-0378">Hydrolase</keyword>
<dbReference type="Gene3D" id="3.40.50.1820">
    <property type="entry name" value="alpha/beta hydrolase"/>
    <property type="match status" value="2"/>
</dbReference>
<dbReference type="AlphaFoldDB" id="A0AAE3GH83"/>